<dbReference type="InterPro" id="IPR023827">
    <property type="entry name" value="Peptidase_S8_Asp-AS"/>
</dbReference>
<name>A0A1E3ADH7_9FIRM</name>
<dbReference type="PROSITE" id="PS00136">
    <property type="entry name" value="SUBTILASE_ASP"/>
    <property type="match status" value="1"/>
</dbReference>
<evidence type="ECO:0000313" key="4">
    <source>
        <dbReference type="Proteomes" id="UP000094067"/>
    </source>
</evidence>
<evidence type="ECO:0008006" key="5">
    <source>
        <dbReference type="Google" id="ProtNLM"/>
    </source>
</evidence>
<keyword evidence="2" id="KW-0378">Hydrolase</keyword>
<sequence length="105" mass="11831">MNKILDENYLDLIIDNTLLGEQVQESDITRLNNMYSILHVLREDPTPCELGQLYEYYSFPSLYTPMAQAGIDDAGVSSVQNNPYLALYGQGILVGVIDTGIDYRH</sequence>
<gene>
    <name evidence="3" type="ORF">BEI61_02678</name>
</gene>
<accession>A0A1E3ADH7</accession>
<dbReference type="Proteomes" id="UP000094067">
    <property type="component" value="Unassembled WGS sequence"/>
</dbReference>
<comment type="caution">
    <text evidence="3">The sequence shown here is derived from an EMBL/GenBank/DDBJ whole genome shotgun (WGS) entry which is preliminary data.</text>
</comment>
<evidence type="ECO:0000313" key="3">
    <source>
        <dbReference type="EMBL" id="ODM06788.1"/>
    </source>
</evidence>
<evidence type="ECO:0000256" key="1">
    <source>
        <dbReference type="ARBA" id="ARBA00011073"/>
    </source>
</evidence>
<dbReference type="GO" id="GO:0004252">
    <property type="term" value="F:serine-type endopeptidase activity"/>
    <property type="evidence" value="ECO:0007669"/>
    <property type="project" value="InterPro"/>
</dbReference>
<organism evidence="3 4">
    <name type="scientific">Eisenbergiella tayi</name>
    <dbReference type="NCBI Taxonomy" id="1432052"/>
    <lineage>
        <taxon>Bacteria</taxon>
        <taxon>Bacillati</taxon>
        <taxon>Bacillota</taxon>
        <taxon>Clostridia</taxon>
        <taxon>Lachnospirales</taxon>
        <taxon>Lachnospiraceae</taxon>
        <taxon>Eisenbergiella</taxon>
    </lineage>
</organism>
<dbReference type="GO" id="GO:0006508">
    <property type="term" value="P:proteolysis"/>
    <property type="evidence" value="ECO:0007669"/>
    <property type="project" value="InterPro"/>
</dbReference>
<protein>
    <recommendedName>
        <fullName evidence="5">Peptidase S8/S53 domain-containing protein</fullName>
    </recommendedName>
</protein>
<reference evidence="3 4" key="1">
    <citation type="submission" date="2016-07" db="EMBL/GenBank/DDBJ databases">
        <title>Characterization of isolates of Eisenbergiella tayi derived from blood cultures, using whole genome sequencing.</title>
        <authorList>
            <person name="Burdz T."/>
            <person name="Wiebe D."/>
            <person name="Huynh C."/>
            <person name="Bernard K."/>
        </authorList>
    </citation>
    <scope>NUCLEOTIDE SEQUENCE [LARGE SCALE GENOMIC DNA]</scope>
    <source>
        <strain evidence="3 4">NML 110608</strain>
    </source>
</reference>
<comment type="similarity">
    <text evidence="1">Belongs to the peptidase S8 family.</text>
</comment>
<dbReference type="InterPro" id="IPR036852">
    <property type="entry name" value="Peptidase_S8/S53_dom_sf"/>
</dbReference>
<evidence type="ECO:0000256" key="2">
    <source>
        <dbReference type="ARBA" id="ARBA00022801"/>
    </source>
</evidence>
<dbReference type="EMBL" id="MCGH01000002">
    <property type="protein sequence ID" value="ODM06788.1"/>
    <property type="molecule type" value="Genomic_DNA"/>
</dbReference>
<dbReference type="AlphaFoldDB" id="A0A1E3ADH7"/>
<proteinExistence type="inferred from homology"/>
<dbReference type="SUPFAM" id="SSF52743">
    <property type="entry name" value="Subtilisin-like"/>
    <property type="match status" value="1"/>
</dbReference>
<dbReference type="RefSeq" id="WP_330390201.1">
    <property type="nucleotide sequence ID" value="NZ_MCGH01000002.1"/>
</dbReference>